<name>A0A5C0AY24_9BURK</name>
<evidence type="ECO:0000313" key="2">
    <source>
        <dbReference type="Proteomes" id="UP000325161"/>
    </source>
</evidence>
<protein>
    <submittedName>
        <fullName evidence="1">Uncharacterized protein</fullName>
    </submittedName>
</protein>
<dbReference type="KEGG" id="pacr:FXN63_11190"/>
<dbReference type="EMBL" id="CP043046">
    <property type="protein sequence ID" value="QEI06333.1"/>
    <property type="molecule type" value="Genomic_DNA"/>
</dbReference>
<keyword evidence="2" id="KW-1185">Reference proteome</keyword>
<sequence>MGLLCDLFTADHDAALAYAHKAAQGADNRSEGVSVREFKGLTSLEFGTLWAILEKQEWDVDRHMLIDVAFGEDNESWLHQFQNEYLRLLAALDAEGMQAAAQEWGASEELNCEAEAILPVVRALVELSGEALTQGKGLYMWGSL</sequence>
<dbReference type="Proteomes" id="UP000325161">
    <property type="component" value="Chromosome"/>
</dbReference>
<evidence type="ECO:0000313" key="1">
    <source>
        <dbReference type="EMBL" id="QEI06333.1"/>
    </source>
</evidence>
<dbReference type="AlphaFoldDB" id="A0A5C0AY24"/>
<gene>
    <name evidence="1" type="ORF">FXN63_11190</name>
</gene>
<accession>A0A5C0AY24</accession>
<reference evidence="1 2" key="1">
    <citation type="submission" date="2019-08" db="EMBL/GenBank/DDBJ databases">
        <title>Amphibian skin-associated Pigmentiphaga: genome sequence and occurrence across geography and hosts.</title>
        <authorList>
            <person name="Bletz M.C."/>
            <person name="Bunk B."/>
            <person name="Sproeer C."/>
            <person name="Biwer P."/>
            <person name="Reiter S."/>
            <person name="Rabemananjara F.C.E."/>
            <person name="Schulz S."/>
            <person name="Overmann J."/>
            <person name="Vences M."/>
        </authorList>
    </citation>
    <scope>NUCLEOTIDE SEQUENCE [LARGE SCALE GENOMIC DNA]</scope>
    <source>
        <strain evidence="1 2">Mada1488</strain>
    </source>
</reference>
<organism evidence="1 2">
    <name type="scientific">Pigmentiphaga aceris</name>
    <dbReference type="NCBI Taxonomy" id="1940612"/>
    <lineage>
        <taxon>Bacteria</taxon>
        <taxon>Pseudomonadati</taxon>
        <taxon>Pseudomonadota</taxon>
        <taxon>Betaproteobacteria</taxon>
        <taxon>Burkholderiales</taxon>
        <taxon>Alcaligenaceae</taxon>
        <taxon>Pigmentiphaga</taxon>
    </lineage>
</organism>
<dbReference type="RefSeq" id="WP_148814837.1">
    <property type="nucleotide sequence ID" value="NZ_CP043046.1"/>
</dbReference>
<proteinExistence type="predicted"/>
<dbReference type="OrthoDB" id="192506at2"/>